<dbReference type="InterPro" id="IPR008948">
    <property type="entry name" value="L-Aspartase-like"/>
</dbReference>
<dbReference type="EMBL" id="UINC01094246">
    <property type="protein sequence ID" value="SVC49329.1"/>
    <property type="molecule type" value="Genomic_DNA"/>
</dbReference>
<organism evidence="1">
    <name type="scientific">marine metagenome</name>
    <dbReference type="NCBI Taxonomy" id="408172"/>
    <lineage>
        <taxon>unclassified sequences</taxon>
        <taxon>metagenomes</taxon>
        <taxon>ecological metagenomes</taxon>
    </lineage>
</organism>
<evidence type="ECO:0008006" key="2">
    <source>
        <dbReference type="Google" id="ProtNLM"/>
    </source>
</evidence>
<gene>
    <name evidence="1" type="ORF">METZ01_LOCUS302183</name>
</gene>
<feature type="non-terminal residue" evidence="1">
    <location>
        <position position="45"/>
    </location>
</feature>
<name>A0A382MKI2_9ZZZZ</name>
<proteinExistence type="predicted"/>
<accession>A0A382MKI2</accession>
<dbReference type="GO" id="GO:0003824">
    <property type="term" value="F:catalytic activity"/>
    <property type="evidence" value="ECO:0007669"/>
    <property type="project" value="InterPro"/>
</dbReference>
<evidence type="ECO:0000313" key="1">
    <source>
        <dbReference type="EMBL" id="SVC49329.1"/>
    </source>
</evidence>
<dbReference type="Gene3D" id="1.10.275.10">
    <property type="entry name" value="Fumarase/aspartase (N-terminal domain)"/>
    <property type="match status" value="1"/>
</dbReference>
<reference evidence="1" key="1">
    <citation type="submission" date="2018-05" db="EMBL/GenBank/DDBJ databases">
        <authorList>
            <person name="Lanie J.A."/>
            <person name="Ng W.-L."/>
            <person name="Kazmierczak K.M."/>
            <person name="Andrzejewski T.M."/>
            <person name="Davidsen T.M."/>
            <person name="Wayne K.J."/>
            <person name="Tettelin H."/>
            <person name="Glass J.I."/>
            <person name="Rusch D."/>
            <person name="Podicherti R."/>
            <person name="Tsui H.-C.T."/>
            <person name="Winkler M.E."/>
        </authorList>
    </citation>
    <scope>NUCLEOTIDE SEQUENCE</scope>
</reference>
<protein>
    <recommendedName>
        <fullName evidence="2">Fumarate lyase N-terminal domain-containing protein</fullName>
    </recommendedName>
</protein>
<dbReference type="AlphaFoldDB" id="A0A382MKI2"/>
<sequence>MKFRIEKDTMGEIKVPLKALWGAQTQRALDNFKISGILMNFPFTN</sequence>
<dbReference type="SUPFAM" id="SSF48557">
    <property type="entry name" value="L-aspartase-like"/>
    <property type="match status" value="1"/>
</dbReference>
<dbReference type="InterPro" id="IPR024083">
    <property type="entry name" value="Fumarase/histidase_N"/>
</dbReference>